<gene>
    <name evidence="1" type="ORF">FF011L_54600</name>
</gene>
<accession>A0A517MP52</accession>
<dbReference type="OrthoDB" id="274836at2"/>
<sequence length="101" mass="11900">MQSGNLKPGAWVIYRKQKASQSPGPRAVEVRAASQGETYQYMVDKYWVVEEVMEDQVLLRTRRGKQNTVAKDDPRLRLPNWWERLVYRKRFSAVEEELGDQ</sequence>
<dbReference type="EMBL" id="CP036262">
    <property type="protein sequence ID" value="QDS96648.1"/>
    <property type="molecule type" value="Genomic_DNA"/>
</dbReference>
<protein>
    <submittedName>
        <fullName evidence="1">Uncharacterized protein</fullName>
    </submittedName>
</protein>
<dbReference type="AlphaFoldDB" id="A0A517MP52"/>
<organism evidence="1 2">
    <name type="scientific">Roseimaritima multifibrata</name>
    <dbReference type="NCBI Taxonomy" id="1930274"/>
    <lineage>
        <taxon>Bacteria</taxon>
        <taxon>Pseudomonadati</taxon>
        <taxon>Planctomycetota</taxon>
        <taxon>Planctomycetia</taxon>
        <taxon>Pirellulales</taxon>
        <taxon>Pirellulaceae</taxon>
        <taxon>Roseimaritima</taxon>
    </lineage>
</organism>
<evidence type="ECO:0000313" key="1">
    <source>
        <dbReference type="EMBL" id="QDS96648.1"/>
    </source>
</evidence>
<keyword evidence="2" id="KW-1185">Reference proteome</keyword>
<reference evidence="1 2" key="1">
    <citation type="submission" date="2019-02" db="EMBL/GenBank/DDBJ databases">
        <title>Deep-cultivation of Planctomycetes and their phenomic and genomic characterization uncovers novel biology.</title>
        <authorList>
            <person name="Wiegand S."/>
            <person name="Jogler M."/>
            <person name="Boedeker C."/>
            <person name="Pinto D."/>
            <person name="Vollmers J."/>
            <person name="Rivas-Marin E."/>
            <person name="Kohn T."/>
            <person name="Peeters S.H."/>
            <person name="Heuer A."/>
            <person name="Rast P."/>
            <person name="Oberbeckmann S."/>
            <person name="Bunk B."/>
            <person name="Jeske O."/>
            <person name="Meyerdierks A."/>
            <person name="Storesund J.E."/>
            <person name="Kallscheuer N."/>
            <person name="Luecker S."/>
            <person name="Lage O.M."/>
            <person name="Pohl T."/>
            <person name="Merkel B.J."/>
            <person name="Hornburger P."/>
            <person name="Mueller R.-W."/>
            <person name="Bruemmer F."/>
            <person name="Labrenz M."/>
            <person name="Spormann A.M."/>
            <person name="Op den Camp H."/>
            <person name="Overmann J."/>
            <person name="Amann R."/>
            <person name="Jetten M.S.M."/>
            <person name="Mascher T."/>
            <person name="Medema M.H."/>
            <person name="Devos D.P."/>
            <person name="Kaster A.-K."/>
            <person name="Ovreas L."/>
            <person name="Rohde M."/>
            <person name="Galperin M.Y."/>
            <person name="Jogler C."/>
        </authorList>
    </citation>
    <scope>NUCLEOTIDE SEQUENCE [LARGE SCALE GENOMIC DNA]</scope>
    <source>
        <strain evidence="1 2">FF011L</strain>
    </source>
</reference>
<dbReference type="RefSeq" id="WP_145354757.1">
    <property type="nucleotide sequence ID" value="NZ_CP036262.1"/>
</dbReference>
<evidence type="ECO:0000313" key="2">
    <source>
        <dbReference type="Proteomes" id="UP000320672"/>
    </source>
</evidence>
<dbReference type="Proteomes" id="UP000320672">
    <property type="component" value="Chromosome"/>
</dbReference>
<name>A0A517MP52_9BACT</name>
<proteinExistence type="predicted"/>
<dbReference type="KEGG" id="rml:FF011L_54600"/>